<comment type="caution">
    <text evidence="1">The sequence shown here is derived from an EMBL/GenBank/DDBJ whole genome shotgun (WGS) entry which is preliminary data.</text>
</comment>
<gene>
    <name evidence="1" type="ORF">L1987_15228</name>
</gene>
<evidence type="ECO:0000313" key="1">
    <source>
        <dbReference type="EMBL" id="KAI3815557.1"/>
    </source>
</evidence>
<reference evidence="2" key="1">
    <citation type="journal article" date="2022" name="Mol. Ecol. Resour.">
        <title>The genomes of chicory, endive, great burdock and yacon provide insights into Asteraceae palaeo-polyploidization history and plant inulin production.</title>
        <authorList>
            <person name="Fan W."/>
            <person name="Wang S."/>
            <person name="Wang H."/>
            <person name="Wang A."/>
            <person name="Jiang F."/>
            <person name="Liu H."/>
            <person name="Zhao H."/>
            <person name="Xu D."/>
            <person name="Zhang Y."/>
        </authorList>
    </citation>
    <scope>NUCLEOTIDE SEQUENCE [LARGE SCALE GENOMIC DNA]</scope>
    <source>
        <strain evidence="2">cv. Yunnan</strain>
    </source>
</reference>
<sequence length="180" mass="19735">MTQVANLKENEKRQDQDITRLKSTVTNQQQVIDKMLKMIIELENRANFKTKAISLLDCFDFDAFENEAMSAGTLGANTAECISKRRRKEEDEEDKGKKKDSDDKEDDDKGQGNMGSGSSDSTDSNGGDGDNKGVATQQQSTDQVTKPTYTTTDGQVFYDLDSEDNIGGSVGASSPGTRIR</sequence>
<organism evidence="1 2">
    <name type="scientific">Smallanthus sonchifolius</name>
    <dbReference type="NCBI Taxonomy" id="185202"/>
    <lineage>
        <taxon>Eukaryota</taxon>
        <taxon>Viridiplantae</taxon>
        <taxon>Streptophyta</taxon>
        <taxon>Embryophyta</taxon>
        <taxon>Tracheophyta</taxon>
        <taxon>Spermatophyta</taxon>
        <taxon>Magnoliopsida</taxon>
        <taxon>eudicotyledons</taxon>
        <taxon>Gunneridae</taxon>
        <taxon>Pentapetalae</taxon>
        <taxon>asterids</taxon>
        <taxon>campanulids</taxon>
        <taxon>Asterales</taxon>
        <taxon>Asteraceae</taxon>
        <taxon>Asteroideae</taxon>
        <taxon>Heliantheae alliance</taxon>
        <taxon>Millerieae</taxon>
        <taxon>Smallanthus</taxon>
    </lineage>
</organism>
<proteinExistence type="predicted"/>
<name>A0ACB9J5C8_9ASTR</name>
<dbReference type="EMBL" id="CM042022">
    <property type="protein sequence ID" value="KAI3815557.1"/>
    <property type="molecule type" value="Genomic_DNA"/>
</dbReference>
<reference evidence="1 2" key="2">
    <citation type="journal article" date="2022" name="Mol. Ecol. Resour.">
        <title>The genomes of chicory, endive, great burdock and yacon provide insights into Asteraceae paleo-polyploidization history and plant inulin production.</title>
        <authorList>
            <person name="Fan W."/>
            <person name="Wang S."/>
            <person name="Wang H."/>
            <person name="Wang A."/>
            <person name="Jiang F."/>
            <person name="Liu H."/>
            <person name="Zhao H."/>
            <person name="Xu D."/>
            <person name="Zhang Y."/>
        </authorList>
    </citation>
    <scope>NUCLEOTIDE SEQUENCE [LARGE SCALE GENOMIC DNA]</scope>
    <source>
        <strain evidence="2">cv. Yunnan</strain>
        <tissue evidence="1">Leaves</tissue>
    </source>
</reference>
<accession>A0ACB9J5C8</accession>
<keyword evidence="2" id="KW-1185">Reference proteome</keyword>
<protein>
    <submittedName>
        <fullName evidence="1">Uncharacterized protein</fullName>
    </submittedName>
</protein>
<evidence type="ECO:0000313" key="2">
    <source>
        <dbReference type="Proteomes" id="UP001056120"/>
    </source>
</evidence>
<dbReference type="Proteomes" id="UP001056120">
    <property type="component" value="Linkage Group LG05"/>
</dbReference>